<sequence>MNYKQKKLQLLAVGTMLFVLAGIGSKKPLAMILTASLRIHENGTSTRHSQEKSWCLQCVSMAEEKVRLTSIERRLTVAQKKLTKAYRLARSAETRKLIKDSLQLLEPELKIDKTEDAQLKNEAENSTERKEVCDEYWGNPKEGHVDFEHVYRTIPCDRIPITHLVEILIYAESCMQGEHLVHRIRAVYPDISIQMAITPQGVCEVLNGVQVHYGLKDVASTWIRLSDIQSTKYILVGRNMVEFTHYADLDRMLRVMNSLQVDIVGGAVRLEPEGRWYAGCYQTNVRNFTIRIQPGHDLSSHSCAYCDYLASPFLIQRNLFKRIMNASKMEGMMSFVDMFLHLAHSHNRDAYHSVACVDVLFHVAGHQSSRGHGVVEVPKSLWVPIASQWKIDRIMLAGVVEHTWSCEEVDIQCSEFVVAGVIAPRCCLEDLAYCVKAFLNLTAAYNVSAFTAEGTNVGAVKIYGGILPWERDADIYWDVYKHDLVRGPIANDLEQKFNLKLGPVIYNTEYGDDIEKCAAHYKQHCLAYSIQCNFWHVEVYGLPWIIADNTYGLENPTQIALNGLWTMAMPNPGRAARQRYGDNVLSHIEHWWTYNLQTSWTRWSNVRRGKFHSCPPEVPKHACLVENFLPYGTLQFQDVPI</sequence>
<dbReference type="EMBL" id="KL597284">
    <property type="protein sequence ID" value="KER19225.1"/>
    <property type="molecule type" value="Genomic_DNA"/>
</dbReference>
<evidence type="ECO:0000313" key="2">
    <source>
        <dbReference type="Proteomes" id="UP000054324"/>
    </source>
</evidence>
<dbReference type="OrthoDB" id="6358690at2759"/>
<dbReference type="KEGG" id="ovi:T265_15609"/>
<evidence type="ECO:0000313" key="1">
    <source>
        <dbReference type="EMBL" id="KER19225.1"/>
    </source>
</evidence>
<dbReference type="RefSeq" id="XP_009177027.1">
    <property type="nucleotide sequence ID" value="XM_009178763.1"/>
</dbReference>
<proteinExistence type="predicted"/>
<dbReference type="PANTHER" id="PTHR13627">
    <property type="entry name" value="FUKUTIN RELATED PROTEIN"/>
    <property type="match status" value="1"/>
</dbReference>
<accession>A0A074Z7N5</accession>
<dbReference type="GeneID" id="20329774"/>
<organism evidence="1 2">
    <name type="scientific">Opisthorchis viverrini</name>
    <name type="common">Southeast Asian liver fluke</name>
    <dbReference type="NCBI Taxonomy" id="6198"/>
    <lineage>
        <taxon>Eukaryota</taxon>
        <taxon>Metazoa</taxon>
        <taxon>Spiralia</taxon>
        <taxon>Lophotrochozoa</taxon>
        <taxon>Platyhelminthes</taxon>
        <taxon>Trematoda</taxon>
        <taxon>Digenea</taxon>
        <taxon>Opisthorchiida</taxon>
        <taxon>Opisthorchiata</taxon>
        <taxon>Opisthorchiidae</taxon>
        <taxon>Opisthorchis</taxon>
    </lineage>
</organism>
<keyword evidence="2" id="KW-1185">Reference proteome</keyword>
<gene>
    <name evidence="1" type="ORF">T265_15609</name>
</gene>
<dbReference type="AlphaFoldDB" id="A0A074Z7N5"/>
<name>A0A074Z7N5_OPIVI</name>
<dbReference type="Proteomes" id="UP000054324">
    <property type="component" value="Unassembled WGS sequence"/>
</dbReference>
<protein>
    <submittedName>
        <fullName evidence="1">Uncharacterized protein</fullName>
    </submittedName>
</protein>
<reference evidence="1 2" key="1">
    <citation type="submission" date="2013-11" db="EMBL/GenBank/DDBJ databases">
        <title>Opisthorchis viverrini - life in the bile duct.</title>
        <authorList>
            <person name="Young N.D."/>
            <person name="Nagarajan N."/>
            <person name="Lin S.J."/>
            <person name="Korhonen P.K."/>
            <person name="Jex A.R."/>
            <person name="Hall R.S."/>
            <person name="Safavi-Hemami H."/>
            <person name="Kaewkong W."/>
            <person name="Bertrand D."/>
            <person name="Gao S."/>
            <person name="Seet Q."/>
            <person name="Wongkham S."/>
            <person name="Teh B.T."/>
            <person name="Wongkham C."/>
            <person name="Intapan P.M."/>
            <person name="Maleewong W."/>
            <person name="Yang X."/>
            <person name="Hu M."/>
            <person name="Wang Z."/>
            <person name="Hofmann A."/>
            <person name="Sternberg P.W."/>
            <person name="Tan P."/>
            <person name="Wang J."/>
            <person name="Gasser R.B."/>
        </authorList>
    </citation>
    <scope>NUCLEOTIDE SEQUENCE [LARGE SCALE GENOMIC DNA]</scope>
</reference>
<dbReference type="InterPro" id="IPR052613">
    <property type="entry name" value="LicD_transferase"/>
</dbReference>
<feature type="non-terminal residue" evidence="1">
    <location>
        <position position="641"/>
    </location>
</feature>
<dbReference type="CTD" id="20329774"/>
<dbReference type="PANTHER" id="PTHR13627:SF34">
    <property type="entry name" value="RIBITOL-5-PHOSPHATE TRANSFERASE"/>
    <property type="match status" value="1"/>
</dbReference>